<evidence type="ECO:0000256" key="1">
    <source>
        <dbReference type="ARBA" id="ARBA00006484"/>
    </source>
</evidence>
<comment type="caution">
    <text evidence="3">The sequence shown here is derived from an EMBL/GenBank/DDBJ whole genome shotgun (WGS) entry which is preliminary data.</text>
</comment>
<dbReference type="RefSeq" id="WP_352889041.1">
    <property type="nucleotide sequence ID" value="NZ_JBEPIJ010000008.1"/>
</dbReference>
<reference evidence="3 4" key="1">
    <citation type="submission" date="2024-06" db="EMBL/GenBank/DDBJ databases">
        <authorList>
            <person name="Li Z."/>
            <person name="Jiang Y."/>
        </authorList>
    </citation>
    <scope>NUCLEOTIDE SEQUENCE [LARGE SCALE GENOMIC DNA]</scope>
    <source>
        <strain evidence="3 4">HSW-8</strain>
    </source>
</reference>
<dbReference type="Pfam" id="PF13561">
    <property type="entry name" value="adh_short_C2"/>
    <property type="match status" value="1"/>
</dbReference>
<dbReference type="CDD" id="cd05233">
    <property type="entry name" value="SDR_c"/>
    <property type="match status" value="1"/>
</dbReference>
<proteinExistence type="inferred from homology"/>
<keyword evidence="4" id="KW-1185">Reference proteome</keyword>
<organism evidence="3 4">
    <name type="scientific">Sinimarinibacterium thermocellulolyticum</name>
    <dbReference type="NCBI Taxonomy" id="3170016"/>
    <lineage>
        <taxon>Bacteria</taxon>
        <taxon>Pseudomonadati</taxon>
        <taxon>Pseudomonadota</taxon>
        <taxon>Gammaproteobacteria</taxon>
        <taxon>Nevskiales</taxon>
        <taxon>Nevskiaceae</taxon>
        <taxon>Sinimarinibacterium</taxon>
    </lineage>
</organism>
<dbReference type="InterPro" id="IPR002347">
    <property type="entry name" value="SDR_fam"/>
</dbReference>
<name>A0ABV2AA01_9GAMM</name>
<dbReference type="PRINTS" id="PR00080">
    <property type="entry name" value="SDRFAMILY"/>
</dbReference>
<sequence length="265" mass="27992">MDHSADRPVVLITGASAGIGEAIARRFAAGGYRIVALARGKEKLATLERSLTPITEVRTLALDVTAPSAPQQAVDLAMQAFDRLDCLVNNAGAGKWAPVHLCDDATLDEVVETSLKAPFRFCRAALGVMKRGASIINIGSTFGLIGGLDGGAYCAVKAGLVGLTQTLAAQYGAQGIRSNLVAPGVIKTDMTRAYWDAPPFQRINQEMTPFDRDGTVEDVANLVHFLASKEGSYINGQSIALDGGWTTTKYLCAEALLAERVPRAA</sequence>
<dbReference type="PANTHER" id="PTHR42760:SF133">
    <property type="entry name" value="3-OXOACYL-[ACYL-CARRIER-PROTEIN] REDUCTASE"/>
    <property type="match status" value="1"/>
</dbReference>
<dbReference type="EMBL" id="JBEPIJ010000008">
    <property type="protein sequence ID" value="MES0874080.1"/>
    <property type="molecule type" value="Genomic_DNA"/>
</dbReference>
<evidence type="ECO:0000313" key="4">
    <source>
        <dbReference type="Proteomes" id="UP001465331"/>
    </source>
</evidence>
<dbReference type="Proteomes" id="UP001465331">
    <property type="component" value="Unassembled WGS sequence"/>
</dbReference>
<keyword evidence="2 3" id="KW-0560">Oxidoreductase</keyword>
<evidence type="ECO:0000313" key="3">
    <source>
        <dbReference type="EMBL" id="MES0874080.1"/>
    </source>
</evidence>
<dbReference type="Gene3D" id="3.40.50.720">
    <property type="entry name" value="NAD(P)-binding Rossmann-like Domain"/>
    <property type="match status" value="1"/>
</dbReference>
<protein>
    <submittedName>
        <fullName evidence="3">SDR family oxidoreductase</fullName>
        <ecNumber evidence="3">1.-.-.-</ecNumber>
    </submittedName>
</protein>
<dbReference type="InterPro" id="IPR036291">
    <property type="entry name" value="NAD(P)-bd_dom_sf"/>
</dbReference>
<comment type="similarity">
    <text evidence="1">Belongs to the short-chain dehydrogenases/reductases (SDR) family.</text>
</comment>
<dbReference type="EC" id="1.-.-.-" evidence="3"/>
<accession>A0ABV2AA01</accession>
<dbReference type="PRINTS" id="PR00081">
    <property type="entry name" value="GDHRDH"/>
</dbReference>
<dbReference type="PANTHER" id="PTHR42760">
    <property type="entry name" value="SHORT-CHAIN DEHYDROGENASES/REDUCTASES FAMILY MEMBER"/>
    <property type="match status" value="1"/>
</dbReference>
<dbReference type="SUPFAM" id="SSF51735">
    <property type="entry name" value="NAD(P)-binding Rossmann-fold domains"/>
    <property type="match status" value="1"/>
</dbReference>
<evidence type="ECO:0000256" key="2">
    <source>
        <dbReference type="ARBA" id="ARBA00023002"/>
    </source>
</evidence>
<dbReference type="GO" id="GO:0016491">
    <property type="term" value="F:oxidoreductase activity"/>
    <property type="evidence" value="ECO:0007669"/>
    <property type="project" value="UniProtKB-KW"/>
</dbReference>
<gene>
    <name evidence="3" type="ORF">ABSH63_08700</name>
</gene>